<dbReference type="GO" id="GO:0003700">
    <property type="term" value="F:DNA-binding transcription factor activity"/>
    <property type="evidence" value="ECO:0007669"/>
    <property type="project" value="InterPro"/>
</dbReference>
<dbReference type="Pfam" id="PF00447">
    <property type="entry name" value="HSF_DNA-bind"/>
    <property type="match status" value="1"/>
</dbReference>
<dbReference type="InterPro" id="IPR036390">
    <property type="entry name" value="WH_DNA-bd_sf"/>
</dbReference>
<keyword evidence="11" id="KW-1185">Reference proteome</keyword>
<dbReference type="SUPFAM" id="SSF46785">
    <property type="entry name" value="Winged helix' DNA-binding domain"/>
    <property type="match status" value="1"/>
</dbReference>
<comment type="similarity">
    <text evidence="2 8">Belongs to the HSF family.</text>
</comment>
<dbReference type="FunFam" id="1.10.10.10:FF:000027">
    <property type="entry name" value="Heat shock transcription factor 1"/>
    <property type="match status" value="1"/>
</dbReference>
<dbReference type="GO" id="GO:0043565">
    <property type="term" value="F:sequence-specific DNA binding"/>
    <property type="evidence" value="ECO:0007669"/>
    <property type="project" value="InterPro"/>
</dbReference>
<dbReference type="STRING" id="1314782.A0A165RLH6"/>
<evidence type="ECO:0000256" key="1">
    <source>
        <dbReference type="ARBA" id="ARBA00004123"/>
    </source>
</evidence>
<dbReference type="OrthoDB" id="60033at2759"/>
<name>A0A165RLH6_9AGAM</name>
<keyword evidence="3" id="KW-0805">Transcription regulation</keyword>
<dbReference type="Gene3D" id="1.10.10.10">
    <property type="entry name" value="Winged helix-like DNA-binding domain superfamily/Winged helix DNA-binding domain"/>
    <property type="match status" value="1"/>
</dbReference>
<proteinExistence type="inferred from homology"/>
<evidence type="ECO:0000313" key="11">
    <source>
        <dbReference type="Proteomes" id="UP000076761"/>
    </source>
</evidence>
<evidence type="ECO:0000313" key="10">
    <source>
        <dbReference type="EMBL" id="KZT23988.1"/>
    </source>
</evidence>
<dbReference type="PANTHER" id="PTHR10015">
    <property type="entry name" value="HEAT SHOCK TRANSCRIPTION FACTOR"/>
    <property type="match status" value="1"/>
</dbReference>
<dbReference type="InParanoid" id="A0A165RLH6"/>
<evidence type="ECO:0000256" key="2">
    <source>
        <dbReference type="ARBA" id="ARBA00006403"/>
    </source>
</evidence>
<protein>
    <submittedName>
        <fullName evidence="10">Winged helix DNA-binding domain-containing protein</fullName>
    </submittedName>
</protein>
<comment type="subcellular location">
    <subcellularLocation>
        <location evidence="1">Nucleus</location>
    </subcellularLocation>
</comment>
<keyword evidence="6" id="KW-0539">Nucleus</keyword>
<feature type="non-terminal residue" evidence="10">
    <location>
        <position position="127"/>
    </location>
</feature>
<dbReference type="GO" id="GO:0005634">
    <property type="term" value="C:nucleus"/>
    <property type="evidence" value="ECO:0007669"/>
    <property type="project" value="UniProtKB-SubCell"/>
</dbReference>
<dbReference type="AlphaFoldDB" id="A0A165RLH6"/>
<comment type="subunit">
    <text evidence="7">Homotrimer. Homotrimerization increases the affinity of HSF1 to DNA. Interacts with transcriptional coregulator SSA1 on chromatin.</text>
</comment>
<feature type="domain" description="HSF-type DNA-binding" evidence="9">
    <location>
        <begin position="16"/>
        <end position="121"/>
    </location>
</feature>
<sequence>MPQEVEDPTENGSKPVVPIFLQKLYEIVNDPQNEGLIQWSERGDSFYVLDQDRFSREVLGHWFKHQKFASFVRQLNMYGFRKVQNLQQHVLKSDVDPDHCHFENPNFIRDQPKLLCNIQRKKSTSPP</sequence>
<evidence type="ECO:0000256" key="8">
    <source>
        <dbReference type="RuleBase" id="RU004020"/>
    </source>
</evidence>
<dbReference type="InterPro" id="IPR036388">
    <property type="entry name" value="WH-like_DNA-bd_sf"/>
</dbReference>
<dbReference type="Proteomes" id="UP000076761">
    <property type="component" value="Unassembled WGS sequence"/>
</dbReference>
<evidence type="ECO:0000259" key="9">
    <source>
        <dbReference type="SMART" id="SM00415"/>
    </source>
</evidence>
<evidence type="ECO:0000256" key="3">
    <source>
        <dbReference type="ARBA" id="ARBA00023015"/>
    </source>
</evidence>
<reference evidence="10 11" key="1">
    <citation type="journal article" date="2016" name="Mol. Biol. Evol.">
        <title>Comparative Genomics of Early-Diverging Mushroom-Forming Fungi Provides Insights into the Origins of Lignocellulose Decay Capabilities.</title>
        <authorList>
            <person name="Nagy L.G."/>
            <person name="Riley R."/>
            <person name="Tritt A."/>
            <person name="Adam C."/>
            <person name="Daum C."/>
            <person name="Floudas D."/>
            <person name="Sun H."/>
            <person name="Yadav J.S."/>
            <person name="Pangilinan J."/>
            <person name="Larsson K.H."/>
            <person name="Matsuura K."/>
            <person name="Barry K."/>
            <person name="Labutti K."/>
            <person name="Kuo R."/>
            <person name="Ohm R.A."/>
            <person name="Bhattacharya S.S."/>
            <person name="Shirouzu T."/>
            <person name="Yoshinaga Y."/>
            <person name="Martin F.M."/>
            <person name="Grigoriev I.V."/>
            <person name="Hibbett D.S."/>
        </authorList>
    </citation>
    <scope>NUCLEOTIDE SEQUENCE [LARGE SCALE GENOMIC DNA]</scope>
    <source>
        <strain evidence="10 11">HHB14362 ss-1</strain>
    </source>
</reference>
<dbReference type="PRINTS" id="PR00056">
    <property type="entry name" value="HSFDOMAIN"/>
</dbReference>
<dbReference type="EMBL" id="KV425581">
    <property type="protein sequence ID" value="KZT23988.1"/>
    <property type="molecule type" value="Genomic_DNA"/>
</dbReference>
<organism evidence="10 11">
    <name type="scientific">Neolentinus lepideus HHB14362 ss-1</name>
    <dbReference type="NCBI Taxonomy" id="1314782"/>
    <lineage>
        <taxon>Eukaryota</taxon>
        <taxon>Fungi</taxon>
        <taxon>Dikarya</taxon>
        <taxon>Basidiomycota</taxon>
        <taxon>Agaricomycotina</taxon>
        <taxon>Agaricomycetes</taxon>
        <taxon>Gloeophyllales</taxon>
        <taxon>Gloeophyllaceae</taxon>
        <taxon>Neolentinus</taxon>
    </lineage>
</organism>
<dbReference type="InterPro" id="IPR000232">
    <property type="entry name" value="HSF_DNA-bd"/>
</dbReference>
<evidence type="ECO:0000256" key="5">
    <source>
        <dbReference type="ARBA" id="ARBA00023163"/>
    </source>
</evidence>
<keyword evidence="5" id="KW-0804">Transcription</keyword>
<evidence type="ECO:0000256" key="4">
    <source>
        <dbReference type="ARBA" id="ARBA00023125"/>
    </source>
</evidence>
<evidence type="ECO:0000256" key="6">
    <source>
        <dbReference type="ARBA" id="ARBA00023242"/>
    </source>
</evidence>
<dbReference type="PANTHER" id="PTHR10015:SF427">
    <property type="entry name" value="HEAT SHOCK FACTOR PROTEIN"/>
    <property type="match status" value="1"/>
</dbReference>
<evidence type="ECO:0000256" key="7">
    <source>
        <dbReference type="ARBA" id="ARBA00062171"/>
    </source>
</evidence>
<dbReference type="SMART" id="SM00415">
    <property type="entry name" value="HSF"/>
    <property type="match status" value="1"/>
</dbReference>
<keyword evidence="4 10" id="KW-0238">DNA-binding</keyword>
<gene>
    <name evidence="10" type="ORF">NEOLEDRAFT_1068492</name>
</gene>
<accession>A0A165RLH6</accession>